<organism evidence="1 2">
    <name type="scientific">Crassostrea virginica</name>
    <name type="common">Eastern oyster</name>
    <dbReference type="NCBI Taxonomy" id="6565"/>
    <lineage>
        <taxon>Eukaryota</taxon>
        <taxon>Metazoa</taxon>
        <taxon>Spiralia</taxon>
        <taxon>Lophotrochozoa</taxon>
        <taxon>Mollusca</taxon>
        <taxon>Bivalvia</taxon>
        <taxon>Autobranchia</taxon>
        <taxon>Pteriomorphia</taxon>
        <taxon>Ostreida</taxon>
        <taxon>Ostreoidea</taxon>
        <taxon>Ostreidae</taxon>
        <taxon>Crassostrea</taxon>
    </lineage>
</organism>
<dbReference type="CDD" id="cd10229">
    <property type="entry name" value="ASKHA_NBD_HSP70_HSPA12"/>
    <property type="match status" value="1"/>
</dbReference>
<dbReference type="OrthoDB" id="6064993at2759"/>
<dbReference type="KEGG" id="cvn:111123253"/>
<accession>A0A8B8D305</accession>
<dbReference type="Gene3D" id="3.30.420.40">
    <property type="match status" value="1"/>
</dbReference>
<evidence type="ECO:0000313" key="2">
    <source>
        <dbReference type="RefSeq" id="XP_022321186.1"/>
    </source>
</evidence>
<dbReference type="Proteomes" id="UP000694844">
    <property type="component" value="Chromosome 3"/>
</dbReference>
<reference evidence="2 3" key="1">
    <citation type="submission" date="2025-04" db="UniProtKB">
        <authorList>
            <consortium name="RefSeq"/>
        </authorList>
    </citation>
    <scope>IDENTIFICATION</scope>
    <source>
        <tissue evidence="2 3">Whole sample</tissue>
    </source>
</reference>
<dbReference type="PANTHER" id="PTHR14187:SF5">
    <property type="entry name" value="HEAT SHOCK 70 KDA PROTEIN 12A"/>
    <property type="match status" value="1"/>
</dbReference>
<dbReference type="RefSeq" id="XP_022321186.1">
    <property type="nucleotide sequence ID" value="XM_022465478.1"/>
</dbReference>
<dbReference type="RefSeq" id="XP_022321187.1">
    <property type="nucleotide sequence ID" value="XM_022465479.1"/>
</dbReference>
<proteinExistence type="predicted"/>
<evidence type="ECO:0000313" key="3">
    <source>
        <dbReference type="RefSeq" id="XP_022321187.1"/>
    </source>
</evidence>
<dbReference type="GeneID" id="111123253"/>
<protein>
    <submittedName>
        <fullName evidence="2 3">Heat shock 70 kDa protein 12A-like isoform X1</fullName>
    </submittedName>
</protein>
<dbReference type="SUPFAM" id="SSF53067">
    <property type="entry name" value="Actin-like ATPase domain"/>
    <property type="match status" value="2"/>
</dbReference>
<name>A0A8B8D305_CRAVI</name>
<gene>
    <name evidence="2 3" type="primary">LOC111123253</name>
</gene>
<dbReference type="AlphaFoldDB" id="A0A8B8D305"/>
<dbReference type="PANTHER" id="PTHR14187">
    <property type="entry name" value="ALPHA KINASE/ELONGATION FACTOR 2 KINASE"/>
    <property type="match status" value="1"/>
</dbReference>
<evidence type="ECO:0000313" key="1">
    <source>
        <dbReference type="Proteomes" id="UP000694844"/>
    </source>
</evidence>
<sequence length="585" mass="67679">MDASSECYLLVCAIEFGATYSGYAYSSISDYQNNPMNIIVPKWYSSLFFRRPLSNKTPSTLLLNKDKDFVAFGYEAETFYAQLADEGENEDYYYIKQFDFNFQDTLEKKEVKIRDITGKKEMLAINIFKHTIKYFRKLMLNTINGQNLDVKETNIRWVLAVPAIWSDKAKQLISEAAELAGIPKIKLKMMFKSEGASLYCSRLPLPKFVDGNDFGFYQIGQKFMVLDAADRTVDITVHEVTDNKTFKVLEKARVLDCGAFCVNNRFKDILTDIVTPVVMEAFCMYHPEEYDNLFQDFESKMRTTKTTQQTWVTMRMPRSLRRMFTNLKKQLLEEEIRDSKYCKSIRCDPKHFSISPALFEHFFVSARTSISDHVYEMLENPQLNGTDTIIMIGGFSESPILQTYIKNRFPNCRIVIPNEPDLAVLKGSVLFGYNPCIISERKAKYWYGIASFTKFNPKFHNSEKKYKDLCCDIFDICVRKGSTLNVFEDQTKGPYETNREDQNEIDLDIYVSDSDTPPTYVTDEDCHYLGTLTVALPKENKTSQRNTRSVYVNFTFGGKEFFVHAKVNNNSYVTTVKFHFPGNEP</sequence>
<keyword evidence="1" id="KW-1185">Reference proteome</keyword>
<dbReference type="InterPro" id="IPR043129">
    <property type="entry name" value="ATPase_NBD"/>
</dbReference>